<dbReference type="InterPro" id="IPR016181">
    <property type="entry name" value="Acyl_CoA_acyltransferase"/>
</dbReference>
<gene>
    <name evidence="3" type="ORF">FRZ67_19995</name>
</gene>
<accession>A0A5B8VDS9</accession>
<feature type="domain" description="N-acetyltransferase" evidence="2">
    <location>
        <begin position="7"/>
        <end position="156"/>
    </location>
</feature>
<dbReference type="RefSeq" id="WP_147192349.1">
    <property type="nucleotide sequence ID" value="NZ_CP042435.1"/>
</dbReference>
<dbReference type="CDD" id="cd04301">
    <property type="entry name" value="NAT_SF"/>
    <property type="match status" value="1"/>
</dbReference>
<sequence length="156" mass="17696">MTTVSEVTIVPYNPKYAADYKKLNLAWIEKYFVVEPHDIEQLDDPEMYIINKGGEILFAKFEGEIVGTCALIKTGGAEYELAKMAVAEEMRGKQIGKLLGQAVIEQARKARAKRVWLESNRILTTALHLYTKLGFVEVPITSTPYARADIRMEIWL</sequence>
<keyword evidence="1 3" id="KW-0808">Transferase</keyword>
<protein>
    <submittedName>
        <fullName evidence="3">GNAT family N-acetyltransferase</fullName>
    </submittedName>
</protein>
<dbReference type="Proteomes" id="UP000321533">
    <property type="component" value="Chromosome"/>
</dbReference>
<dbReference type="AlphaFoldDB" id="A0A5B8VDS9"/>
<proteinExistence type="predicted"/>
<dbReference type="KEGG" id="pgin:FRZ67_19995"/>
<dbReference type="GO" id="GO:0008080">
    <property type="term" value="F:N-acetyltransferase activity"/>
    <property type="evidence" value="ECO:0007669"/>
    <property type="project" value="InterPro"/>
</dbReference>
<evidence type="ECO:0000313" key="3">
    <source>
        <dbReference type="EMBL" id="QEC69472.1"/>
    </source>
</evidence>
<reference evidence="3 4" key="1">
    <citation type="journal article" date="2016" name="Int. J. Syst. Evol. Microbiol.">
        <title>Panacibacter ginsenosidivorans gen. nov., sp. nov., with ginsenoside converting activity isolated from soil of a ginseng field.</title>
        <authorList>
            <person name="Siddiqi M.Z."/>
            <person name="Muhammad Shafi S."/>
            <person name="Choi K.D."/>
            <person name="Im W.T."/>
        </authorList>
    </citation>
    <scope>NUCLEOTIDE SEQUENCE [LARGE SCALE GENOMIC DNA]</scope>
    <source>
        <strain evidence="3 4">Gsoil1550</strain>
    </source>
</reference>
<evidence type="ECO:0000256" key="1">
    <source>
        <dbReference type="ARBA" id="ARBA00022679"/>
    </source>
</evidence>
<keyword evidence="4" id="KW-1185">Reference proteome</keyword>
<dbReference type="PANTHER" id="PTHR13947">
    <property type="entry name" value="GNAT FAMILY N-ACETYLTRANSFERASE"/>
    <property type="match status" value="1"/>
</dbReference>
<dbReference type="EMBL" id="CP042435">
    <property type="protein sequence ID" value="QEC69472.1"/>
    <property type="molecule type" value="Genomic_DNA"/>
</dbReference>
<dbReference type="SUPFAM" id="SSF55729">
    <property type="entry name" value="Acyl-CoA N-acyltransferases (Nat)"/>
    <property type="match status" value="1"/>
</dbReference>
<evidence type="ECO:0000313" key="4">
    <source>
        <dbReference type="Proteomes" id="UP000321533"/>
    </source>
</evidence>
<dbReference type="OrthoDB" id="1431064at2"/>
<evidence type="ECO:0000259" key="2">
    <source>
        <dbReference type="PROSITE" id="PS51186"/>
    </source>
</evidence>
<dbReference type="InterPro" id="IPR050769">
    <property type="entry name" value="NAT_camello-type"/>
</dbReference>
<dbReference type="PANTHER" id="PTHR13947:SF37">
    <property type="entry name" value="LD18367P"/>
    <property type="match status" value="1"/>
</dbReference>
<organism evidence="3 4">
    <name type="scientific">Panacibacter ginsenosidivorans</name>
    <dbReference type="NCBI Taxonomy" id="1813871"/>
    <lineage>
        <taxon>Bacteria</taxon>
        <taxon>Pseudomonadati</taxon>
        <taxon>Bacteroidota</taxon>
        <taxon>Chitinophagia</taxon>
        <taxon>Chitinophagales</taxon>
        <taxon>Chitinophagaceae</taxon>
        <taxon>Panacibacter</taxon>
    </lineage>
</organism>
<name>A0A5B8VDS9_9BACT</name>
<dbReference type="Pfam" id="PF00583">
    <property type="entry name" value="Acetyltransf_1"/>
    <property type="match status" value="1"/>
</dbReference>
<dbReference type="Gene3D" id="3.40.630.30">
    <property type="match status" value="1"/>
</dbReference>
<dbReference type="PROSITE" id="PS51186">
    <property type="entry name" value="GNAT"/>
    <property type="match status" value="1"/>
</dbReference>
<dbReference type="InterPro" id="IPR000182">
    <property type="entry name" value="GNAT_dom"/>
</dbReference>